<organism evidence="2 3">
    <name type="scientific">Lichenicola cladoniae</name>
    <dbReference type="NCBI Taxonomy" id="1484109"/>
    <lineage>
        <taxon>Bacteria</taxon>
        <taxon>Pseudomonadati</taxon>
        <taxon>Pseudomonadota</taxon>
        <taxon>Alphaproteobacteria</taxon>
        <taxon>Acetobacterales</taxon>
        <taxon>Acetobacteraceae</taxon>
        <taxon>Lichenicola</taxon>
    </lineage>
</organism>
<sequence>MNDVPTRIGGANRLALSNTQRFKRNMAIIVARGASRSWLVLAAMPVAVVVCALVYA</sequence>
<keyword evidence="1" id="KW-0472">Membrane</keyword>
<name>A0A6M8HQ59_9PROT</name>
<gene>
    <name evidence="2" type="ORF">HN018_10580</name>
</gene>
<dbReference type="AlphaFoldDB" id="A0A6M8HQ59"/>
<accession>A0A6M8HQ59</accession>
<evidence type="ECO:0000256" key="1">
    <source>
        <dbReference type="SAM" id="Phobius"/>
    </source>
</evidence>
<keyword evidence="1" id="KW-1133">Transmembrane helix</keyword>
<dbReference type="EMBL" id="CP053708">
    <property type="protein sequence ID" value="QKE90420.1"/>
    <property type="molecule type" value="Genomic_DNA"/>
</dbReference>
<evidence type="ECO:0000313" key="2">
    <source>
        <dbReference type="EMBL" id="QKE90420.1"/>
    </source>
</evidence>
<keyword evidence="3" id="KW-1185">Reference proteome</keyword>
<keyword evidence="1" id="KW-0812">Transmembrane</keyword>
<dbReference type="Proteomes" id="UP000500767">
    <property type="component" value="Chromosome"/>
</dbReference>
<proteinExistence type="predicted"/>
<evidence type="ECO:0000313" key="3">
    <source>
        <dbReference type="Proteomes" id="UP000500767"/>
    </source>
</evidence>
<dbReference type="KEGG" id="lck:HN018_10580"/>
<reference evidence="2 3" key="1">
    <citation type="journal article" date="2014" name="World J. Microbiol. Biotechnol.">
        <title>Biodiversity and physiological characteristics of Antarctic and Arctic lichens-associated bacteria.</title>
        <authorList>
            <person name="Lee Y.M."/>
            <person name="Kim E.H."/>
            <person name="Lee H.K."/>
            <person name="Hong S.G."/>
        </authorList>
    </citation>
    <scope>NUCLEOTIDE SEQUENCE [LARGE SCALE GENOMIC DNA]</scope>
    <source>
        <strain evidence="2 3">PAMC 26569</strain>
    </source>
</reference>
<feature type="transmembrane region" description="Helical" evidence="1">
    <location>
        <begin position="38"/>
        <end position="55"/>
    </location>
</feature>
<dbReference type="RefSeq" id="WP_171837271.1">
    <property type="nucleotide sequence ID" value="NZ_CP053708.1"/>
</dbReference>
<protein>
    <submittedName>
        <fullName evidence="2">Uncharacterized protein</fullName>
    </submittedName>
</protein>